<proteinExistence type="predicted"/>
<gene>
    <name evidence="2" type="primary">dnaI</name>
    <name evidence="2" type="ORF">BBEV_0903</name>
</gene>
<dbReference type="InterPro" id="IPR003593">
    <property type="entry name" value="AAA+_ATPase"/>
</dbReference>
<dbReference type="SMART" id="SM00382">
    <property type="entry name" value="AAA"/>
    <property type="match status" value="1"/>
</dbReference>
<dbReference type="InterPro" id="IPR009928">
    <property type="entry name" value="DnaI_N"/>
</dbReference>
<dbReference type="NCBIfam" id="NF006505">
    <property type="entry name" value="PRK08939.1"/>
    <property type="match status" value="1"/>
</dbReference>
<feature type="domain" description="AAA+ ATPase" evidence="1">
    <location>
        <begin position="158"/>
        <end position="284"/>
    </location>
</feature>
<dbReference type="InterPro" id="IPR027417">
    <property type="entry name" value="P-loop_NTPase"/>
</dbReference>
<dbReference type="Proteomes" id="UP000094463">
    <property type="component" value="Chromosome"/>
</dbReference>
<evidence type="ECO:0000259" key="1">
    <source>
        <dbReference type="SMART" id="SM00382"/>
    </source>
</evidence>
<keyword evidence="2" id="KW-0067">ATP-binding</keyword>
<dbReference type="Pfam" id="PF07319">
    <property type="entry name" value="DnaI_N"/>
    <property type="match status" value="1"/>
</dbReference>
<dbReference type="PATRIC" id="fig|632773.3.peg.959"/>
<evidence type="ECO:0000313" key="3">
    <source>
        <dbReference type="Proteomes" id="UP000094463"/>
    </source>
</evidence>
<dbReference type="GO" id="GO:0005524">
    <property type="term" value="F:ATP binding"/>
    <property type="evidence" value="ECO:0007669"/>
    <property type="project" value="InterPro"/>
</dbReference>
<dbReference type="Gene3D" id="3.40.50.300">
    <property type="entry name" value="P-loop containing nucleotide triphosphate hydrolases"/>
    <property type="match status" value="1"/>
</dbReference>
<dbReference type="GO" id="GO:0004386">
    <property type="term" value="F:helicase activity"/>
    <property type="evidence" value="ECO:0007669"/>
    <property type="project" value="UniProtKB-KW"/>
</dbReference>
<reference evidence="2 3" key="1">
    <citation type="submission" date="2015-08" db="EMBL/GenBank/DDBJ databases">
        <title>The complete genome sequence of Bacillus beveridgei MLTeJB.</title>
        <authorList>
            <person name="Hanson T.E."/>
            <person name="Mesa C."/>
            <person name="Basesman S.M."/>
            <person name="Oremland R.S."/>
        </authorList>
    </citation>
    <scope>NUCLEOTIDE SEQUENCE [LARGE SCALE GENOMIC DNA]</scope>
    <source>
        <strain evidence="2 3">MLTeJB</strain>
    </source>
</reference>
<keyword evidence="2" id="KW-0347">Helicase</keyword>
<evidence type="ECO:0000313" key="2">
    <source>
        <dbReference type="EMBL" id="AOM82274.1"/>
    </source>
</evidence>
<dbReference type="InterPro" id="IPR002611">
    <property type="entry name" value="IstB_ATP-bd"/>
</dbReference>
<dbReference type="SUPFAM" id="SSF52540">
    <property type="entry name" value="P-loop containing nucleoside triphosphate hydrolases"/>
    <property type="match status" value="1"/>
</dbReference>
<dbReference type="PANTHER" id="PTHR30050:SF8">
    <property type="entry name" value="PRIMOSOMAL PROTEIN DNAI"/>
    <property type="match status" value="1"/>
</dbReference>
<dbReference type="AlphaFoldDB" id="A0A1D7QTD1"/>
<name>A0A1D7QTD1_9BACI</name>
<dbReference type="RefSeq" id="WP_069364382.1">
    <property type="nucleotide sequence ID" value="NZ_CP012502.1"/>
</dbReference>
<dbReference type="STRING" id="632773.BBEV_0903"/>
<dbReference type="PANTHER" id="PTHR30050">
    <property type="entry name" value="CHROMOSOMAL REPLICATION INITIATOR PROTEIN DNAA"/>
    <property type="match status" value="1"/>
</dbReference>
<keyword evidence="2" id="KW-0378">Hydrolase</keyword>
<keyword evidence="2" id="KW-0547">Nucleotide-binding</keyword>
<organism evidence="2 3">
    <name type="scientific">Salisediminibacterium beveridgei</name>
    <dbReference type="NCBI Taxonomy" id="632773"/>
    <lineage>
        <taxon>Bacteria</taxon>
        <taxon>Bacillati</taxon>
        <taxon>Bacillota</taxon>
        <taxon>Bacilli</taxon>
        <taxon>Bacillales</taxon>
        <taxon>Bacillaceae</taxon>
        <taxon>Salisediminibacterium</taxon>
    </lineage>
</organism>
<dbReference type="GO" id="GO:0006260">
    <property type="term" value="P:DNA replication"/>
    <property type="evidence" value="ECO:0007669"/>
    <property type="project" value="TreeGrafter"/>
</dbReference>
<dbReference type="Pfam" id="PF01695">
    <property type="entry name" value="IstB_IS21"/>
    <property type="match status" value="1"/>
</dbReference>
<dbReference type="CDD" id="cd00009">
    <property type="entry name" value="AAA"/>
    <property type="match status" value="1"/>
</dbReference>
<sequence>MDPIQPSFRRFIDGDFNERFKRIREETLSDFRVQSFLAKHPELKEHLTENRINELYQYKYQWDHCDDCPGLDACPNIMQGFQPQISVLRGDLELSYHPCHLKRKDDERKRQESFIKSLHIPKEMLNVRFEHFEQDSKARMDAFNAALSFAESVSPGESGEGLYIHGPFGVGKTFLIGAIANYLADEEISTMVLYTPDFVRELKNGISDGTYQEKLNRVMDARVLILDDFGAETMSSWVRDEVLGALLQHRMMEQLPTIYTSNLSLEELEMHLSSTQQKGVEKVDQLKAQRILERIRHLNRIVAMKGENKRNKS</sequence>
<protein>
    <submittedName>
        <fullName evidence="2">Helicase loader DnaI</fullName>
    </submittedName>
</protein>
<dbReference type="KEGG" id="bbev:BBEV_0903"/>
<accession>A0A1D7QTD1</accession>
<dbReference type="EMBL" id="CP012502">
    <property type="protein sequence ID" value="AOM82274.1"/>
    <property type="molecule type" value="Genomic_DNA"/>
</dbReference>
<dbReference type="OrthoDB" id="61127at2"/>
<keyword evidence="3" id="KW-1185">Reference proteome</keyword>